<evidence type="ECO:0000256" key="8">
    <source>
        <dbReference type="ARBA" id="ARBA00023015"/>
    </source>
</evidence>
<keyword evidence="7" id="KW-0068">Autocatalytic cleavage</keyword>
<evidence type="ECO:0000313" key="15">
    <source>
        <dbReference type="EMBL" id="SVA81368.1"/>
    </source>
</evidence>
<keyword evidence="3" id="KW-0678">Repressor</keyword>
<dbReference type="GO" id="GO:0045892">
    <property type="term" value="P:negative regulation of DNA-templated transcription"/>
    <property type="evidence" value="ECO:0007669"/>
    <property type="project" value="InterPro"/>
</dbReference>
<dbReference type="NCBIfam" id="TIGR00498">
    <property type="entry name" value="lexA"/>
    <property type="match status" value="1"/>
</dbReference>
<dbReference type="SUPFAM" id="SSF46785">
    <property type="entry name" value="Winged helix' DNA-binding domain"/>
    <property type="match status" value="1"/>
</dbReference>
<evidence type="ECO:0000259" key="13">
    <source>
        <dbReference type="Pfam" id="PF00717"/>
    </source>
</evidence>
<dbReference type="HAMAP" id="MF_00015">
    <property type="entry name" value="LexA"/>
    <property type="match status" value="1"/>
</dbReference>
<evidence type="ECO:0000256" key="2">
    <source>
        <dbReference type="ARBA" id="ARBA00011738"/>
    </source>
</evidence>
<keyword evidence="9" id="KW-0238">DNA-binding</keyword>
<dbReference type="GO" id="GO:0009432">
    <property type="term" value="P:SOS response"/>
    <property type="evidence" value="ECO:0007669"/>
    <property type="project" value="UniProtKB-KW"/>
</dbReference>
<evidence type="ECO:0000256" key="5">
    <source>
        <dbReference type="ARBA" id="ARBA00022763"/>
    </source>
</evidence>
<feature type="domain" description="Peptidase S24/S26A/S26B/S26C" evidence="13">
    <location>
        <begin position="77"/>
        <end position="188"/>
    </location>
</feature>
<dbReference type="Pfam" id="PF01726">
    <property type="entry name" value="LexA_DNA_bind"/>
    <property type="match status" value="1"/>
</dbReference>
<dbReference type="InterPro" id="IPR036390">
    <property type="entry name" value="WH_DNA-bd_sf"/>
</dbReference>
<reference evidence="15" key="1">
    <citation type="submission" date="2018-05" db="EMBL/GenBank/DDBJ databases">
        <authorList>
            <person name="Lanie J.A."/>
            <person name="Ng W.-L."/>
            <person name="Kazmierczak K.M."/>
            <person name="Andrzejewski T.M."/>
            <person name="Davidsen T.M."/>
            <person name="Wayne K.J."/>
            <person name="Tettelin H."/>
            <person name="Glass J.I."/>
            <person name="Rusch D."/>
            <person name="Podicherti R."/>
            <person name="Tsui H.-C.T."/>
            <person name="Winkler M.E."/>
        </authorList>
    </citation>
    <scope>NUCLEOTIDE SEQUENCE</scope>
</reference>
<evidence type="ECO:0000256" key="12">
    <source>
        <dbReference type="ARBA" id="ARBA00023236"/>
    </source>
</evidence>
<dbReference type="SUPFAM" id="SSF51306">
    <property type="entry name" value="LexA/Signal peptidase"/>
    <property type="match status" value="1"/>
</dbReference>
<name>A0A381YWG6_9ZZZZ</name>
<evidence type="ECO:0000256" key="1">
    <source>
        <dbReference type="ARBA" id="ARBA00007484"/>
    </source>
</evidence>
<dbReference type="InterPro" id="IPR039418">
    <property type="entry name" value="LexA-like"/>
</dbReference>
<keyword evidence="10" id="KW-0804">Transcription</keyword>
<dbReference type="GO" id="GO:0003677">
    <property type="term" value="F:DNA binding"/>
    <property type="evidence" value="ECO:0007669"/>
    <property type="project" value="UniProtKB-KW"/>
</dbReference>
<dbReference type="InterPro" id="IPR006199">
    <property type="entry name" value="LexA_DNA-bd_dom"/>
</dbReference>
<dbReference type="GO" id="GO:0004252">
    <property type="term" value="F:serine-type endopeptidase activity"/>
    <property type="evidence" value="ECO:0007669"/>
    <property type="project" value="InterPro"/>
</dbReference>
<proteinExistence type="inferred from homology"/>
<evidence type="ECO:0000256" key="3">
    <source>
        <dbReference type="ARBA" id="ARBA00022491"/>
    </source>
</evidence>
<dbReference type="PANTHER" id="PTHR33516:SF2">
    <property type="entry name" value="LEXA REPRESSOR-RELATED"/>
    <property type="match status" value="1"/>
</dbReference>
<dbReference type="GO" id="GO:0006260">
    <property type="term" value="P:DNA replication"/>
    <property type="evidence" value="ECO:0007669"/>
    <property type="project" value="UniProtKB-KW"/>
</dbReference>
<dbReference type="InterPro" id="IPR050077">
    <property type="entry name" value="LexA_repressor"/>
</dbReference>
<dbReference type="PANTHER" id="PTHR33516">
    <property type="entry name" value="LEXA REPRESSOR"/>
    <property type="match status" value="1"/>
</dbReference>
<dbReference type="Gene3D" id="2.10.109.10">
    <property type="entry name" value="Umud Fragment, subunit A"/>
    <property type="match status" value="1"/>
</dbReference>
<evidence type="ECO:0000256" key="11">
    <source>
        <dbReference type="ARBA" id="ARBA00023204"/>
    </source>
</evidence>
<comment type="similarity">
    <text evidence="1">Belongs to the peptidase S24 family.</text>
</comment>
<dbReference type="InterPro" id="IPR015927">
    <property type="entry name" value="Peptidase_S24_S26A/B/C"/>
</dbReference>
<dbReference type="InterPro" id="IPR036286">
    <property type="entry name" value="LexA/Signal_pep-like_sf"/>
</dbReference>
<dbReference type="GO" id="GO:0006508">
    <property type="term" value="P:proteolysis"/>
    <property type="evidence" value="ECO:0007669"/>
    <property type="project" value="InterPro"/>
</dbReference>
<evidence type="ECO:0000256" key="6">
    <source>
        <dbReference type="ARBA" id="ARBA00022801"/>
    </source>
</evidence>
<keyword evidence="6" id="KW-0378">Hydrolase</keyword>
<feature type="domain" description="LexA repressor DNA-binding" evidence="14">
    <location>
        <begin position="1"/>
        <end position="65"/>
    </location>
</feature>
<dbReference type="FunFam" id="1.10.10.10:FF:000009">
    <property type="entry name" value="LexA repressor"/>
    <property type="match status" value="1"/>
</dbReference>
<keyword evidence="11" id="KW-0234">DNA repair</keyword>
<dbReference type="EMBL" id="UINC01019239">
    <property type="protein sequence ID" value="SVA81368.1"/>
    <property type="molecule type" value="Genomic_DNA"/>
</dbReference>
<evidence type="ECO:0000256" key="9">
    <source>
        <dbReference type="ARBA" id="ARBA00023125"/>
    </source>
</evidence>
<dbReference type="InterPro" id="IPR006197">
    <property type="entry name" value="Peptidase_S24_LexA"/>
</dbReference>
<evidence type="ECO:0000259" key="14">
    <source>
        <dbReference type="Pfam" id="PF01726"/>
    </source>
</evidence>
<dbReference type="AlphaFoldDB" id="A0A381YWG6"/>
<accession>A0A381YWG6</accession>
<protein>
    <recommendedName>
        <fullName evidence="16">LexA repressor</fullName>
    </recommendedName>
</protein>
<evidence type="ECO:0000256" key="7">
    <source>
        <dbReference type="ARBA" id="ARBA00022813"/>
    </source>
</evidence>
<organism evidence="15">
    <name type="scientific">marine metagenome</name>
    <dbReference type="NCBI Taxonomy" id="408172"/>
    <lineage>
        <taxon>unclassified sequences</taxon>
        <taxon>metagenomes</taxon>
        <taxon>ecological metagenomes</taxon>
    </lineage>
</organism>
<dbReference type="PRINTS" id="PR00726">
    <property type="entry name" value="LEXASERPTASE"/>
</dbReference>
<evidence type="ECO:0000256" key="4">
    <source>
        <dbReference type="ARBA" id="ARBA00022705"/>
    </source>
</evidence>
<dbReference type="InterPro" id="IPR036388">
    <property type="entry name" value="WH-like_DNA-bd_sf"/>
</dbReference>
<keyword evidence="8" id="KW-0805">Transcription regulation</keyword>
<dbReference type="GO" id="GO:0006281">
    <property type="term" value="P:DNA repair"/>
    <property type="evidence" value="ECO:0007669"/>
    <property type="project" value="UniProtKB-KW"/>
</dbReference>
<evidence type="ECO:0000256" key="10">
    <source>
        <dbReference type="ARBA" id="ARBA00023163"/>
    </source>
</evidence>
<keyword evidence="5" id="KW-0227">DNA damage</keyword>
<keyword evidence="4" id="KW-0235">DNA replication</keyword>
<evidence type="ECO:0008006" key="16">
    <source>
        <dbReference type="Google" id="ProtNLM"/>
    </source>
</evidence>
<keyword evidence="12" id="KW-0742">SOS response</keyword>
<dbReference type="Gene3D" id="1.10.10.10">
    <property type="entry name" value="Winged helix-like DNA-binding domain superfamily/Winged helix DNA-binding domain"/>
    <property type="match status" value="1"/>
</dbReference>
<sequence length="200" mass="22229">MKGLTERQKEILNLIKSDLRNKGFPPTRADIANALGFKSPNAAEQHLRALEKKGVIKIRSGASRGILLHEEKDSGIPIVGLVAAGQPLLAEENIEDKIKIPTNMFKKSVDYLLRVKGNSMIDLGIHENDLVAVKKEKECREGQVIIARINEEVTVKTFRIDGEGQVILESANPDYKNIKINPEKEDFFLEGICVGVIKSF</sequence>
<dbReference type="FunFam" id="2.10.109.10:FF:000001">
    <property type="entry name" value="LexA repressor"/>
    <property type="match status" value="1"/>
</dbReference>
<dbReference type="InterPro" id="IPR006200">
    <property type="entry name" value="LexA"/>
</dbReference>
<comment type="subunit">
    <text evidence="2">Homodimer.</text>
</comment>
<gene>
    <name evidence="15" type="ORF">METZ01_LOCUS134222</name>
</gene>
<dbReference type="CDD" id="cd06529">
    <property type="entry name" value="S24_LexA-like"/>
    <property type="match status" value="1"/>
</dbReference>
<dbReference type="Pfam" id="PF00717">
    <property type="entry name" value="Peptidase_S24"/>
    <property type="match status" value="1"/>
</dbReference>